<feature type="domain" description="Cpl-7 lysozyme C-terminal" evidence="6">
    <location>
        <begin position="286"/>
        <end position="324"/>
    </location>
</feature>
<name>A0A4Q5AEH0_9BIFI</name>
<dbReference type="AlphaFoldDB" id="A0A4Q5AEH0"/>
<feature type="domain" description="N-acetylmuramoyl-L-alanine amidase" evidence="5">
    <location>
        <begin position="13"/>
        <end position="139"/>
    </location>
</feature>
<feature type="domain" description="Cpl-7 lysozyme C-terminal" evidence="6">
    <location>
        <begin position="178"/>
        <end position="219"/>
    </location>
</feature>
<evidence type="ECO:0000256" key="2">
    <source>
        <dbReference type="ARBA" id="ARBA00011901"/>
    </source>
</evidence>
<evidence type="ECO:0000256" key="3">
    <source>
        <dbReference type="ARBA" id="ARBA00022801"/>
    </source>
</evidence>
<sequence>MSDYNYLTQYDAACFTPGRPYSIDAITIHWWDDPSVRRPSFDTVINLFVTGSRQTSAHYVAEAGRVACLVAPGDRAWACGDGINVGSGGNDKSISIECNWRQSDGDYDTIAQLIADLRKTYGDLPLKPHRNWTNTDCPGTYDLARLDRLARQKAGEKLPTVSTPAKPATTPAGGKLTVDQVAREVINGKWGNGADRMAKLKAAGYDAAAVQARVNEICGMSGAAGPAPAVNIDAIARDVINGAYGNGQERMAKLKAAGYDAAAVQARVNQMLGVGGTQTTKPAANIDDLARRAIAGEFGNGDARRRALGANYDAVQARVNQMLGQ</sequence>
<proteinExistence type="predicted"/>
<dbReference type="SUPFAM" id="SSF55846">
    <property type="entry name" value="N-acetylmuramoyl-L-alanine amidase-like"/>
    <property type="match status" value="1"/>
</dbReference>
<dbReference type="SMART" id="SM00644">
    <property type="entry name" value="Ami_2"/>
    <property type="match status" value="1"/>
</dbReference>
<dbReference type="InterPro" id="IPR036505">
    <property type="entry name" value="Amidase/PGRP_sf"/>
</dbReference>
<dbReference type="EC" id="3.5.1.28" evidence="2"/>
<evidence type="ECO:0000259" key="5">
    <source>
        <dbReference type="SMART" id="SM00644"/>
    </source>
</evidence>
<dbReference type="RefSeq" id="WP_129853666.1">
    <property type="nucleotide sequence ID" value="NZ_RYUQ01000002.1"/>
</dbReference>
<dbReference type="EMBL" id="RYUQ01000002">
    <property type="protein sequence ID" value="RYQ26461.1"/>
    <property type="molecule type" value="Genomic_DNA"/>
</dbReference>
<reference evidence="7 8" key="1">
    <citation type="submission" date="2018-12" db="EMBL/GenBank/DDBJ databases">
        <title>Unveiling genomic diversity among members of the Bifidobacterium pseudolongum species, a widely distributed gut commensal of the animal kingdom.</title>
        <authorList>
            <person name="Lugli G.A."/>
            <person name="Duranti S."/>
            <person name="Albert K."/>
            <person name="Mancabelli L."/>
            <person name="Napoli S."/>
            <person name="Viappiani A."/>
            <person name="Anzalone R."/>
            <person name="Longhi G."/>
            <person name="Milani C."/>
            <person name="Turroni F."/>
            <person name="Alessandri G."/>
            <person name="Sela D.A."/>
            <person name="Van Sinderen D."/>
            <person name="Ventura M."/>
        </authorList>
    </citation>
    <scope>NUCLEOTIDE SEQUENCE [LARGE SCALE GENOMIC DNA]</scope>
    <source>
        <strain evidence="7 8">2032B</strain>
    </source>
</reference>
<evidence type="ECO:0000256" key="1">
    <source>
        <dbReference type="ARBA" id="ARBA00001561"/>
    </source>
</evidence>
<dbReference type="Proteomes" id="UP000292535">
    <property type="component" value="Unassembled WGS sequence"/>
</dbReference>
<dbReference type="InterPro" id="IPR013168">
    <property type="entry name" value="Cpl_7_lyso_C"/>
</dbReference>
<comment type="caution">
    <text evidence="7">The sequence shown here is derived from an EMBL/GenBank/DDBJ whole genome shotgun (WGS) entry which is preliminary data.</text>
</comment>
<dbReference type="PANTHER" id="PTHR30417:SF1">
    <property type="entry name" value="N-ACETYLMURAMOYL-L-ALANINE AMIDASE AMID"/>
    <property type="match status" value="1"/>
</dbReference>
<dbReference type="CDD" id="cd06583">
    <property type="entry name" value="PGRP"/>
    <property type="match status" value="1"/>
</dbReference>
<dbReference type="Pfam" id="PF08230">
    <property type="entry name" value="CW_7"/>
    <property type="match status" value="3"/>
</dbReference>
<dbReference type="InterPro" id="IPR051206">
    <property type="entry name" value="NAMLAA_amidase_2"/>
</dbReference>
<comment type="catalytic activity">
    <reaction evidence="1">
        <text>Hydrolyzes the link between N-acetylmuramoyl residues and L-amino acid residues in certain cell-wall glycopeptides.</text>
        <dbReference type="EC" id="3.5.1.28"/>
    </reaction>
</comment>
<dbReference type="GO" id="GO:0009253">
    <property type="term" value="P:peptidoglycan catabolic process"/>
    <property type="evidence" value="ECO:0007669"/>
    <property type="project" value="InterPro"/>
</dbReference>
<evidence type="ECO:0000259" key="6">
    <source>
        <dbReference type="SMART" id="SM01095"/>
    </source>
</evidence>
<protein>
    <recommendedName>
        <fullName evidence="2">N-acetylmuramoyl-L-alanine amidase</fullName>
        <ecNumber evidence="2">3.5.1.28</ecNumber>
    </recommendedName>
</protein>
<gene>
    <name evidence="7" type="ORF">PG2032B_1057</name>
</gene>
<dbReference type="Pfam" id="PF01510">
    <property type="entry name" value="Amidase_2"/>
    <property type="match status" value="1"/>
</dbReference>
<feature type="domain" description="Cpl-7 lysozyme C-terminal" evidence="6">
    <location>
        <begin position="232"/>
        <end position="273"/>
    </location>
</feature>
<dbReference type="GO" id="GO:0008745">
    <property type="term" value="F:N-acetylmuramoyl-L-alanine amidase activity"/>
    <property type="evidence" value="ECO:0007669"/>
    <property type="project" value="UniProtKB-EC"/>
</dbReference>
<keyword evidence="3" id="KW-0378">Hydrolase</keyword>
<dbReference type="PANTHER" id="PTHR30417">
    <property type="entry name" value="N-ACETYLMURAMOYL-L-ALANINE AMIDASE AMID"/>
    <property type="match status" value="1"/>
</dbReference>
<evidence type="ECO:0000313" key="7">
    <source>
        <dbReference type="EMBL" id="RYQ26461.1"/>
    </source>
</evidence>
<evidence type="ECO:0000256" key="4">
    <source>
        <dbReference type="ARBA" id="ARBA00023316"/>
    </source>
</evidence>
<dbReference type="Gene3D" id="3.40.80.10">
    <property type="entry name" value="Peptidoglycan recognition protein-like"/>
    <property type="match status" value="1"/>
</dbReference>
<accession>A0A4Q5AEH0</accession>
<dbReference type="SMART" id="SM01095">
    <property type="entry name" value="Cpl-7"/>
    <property type="match status" value="3"/>
</dbReference>
<dbReference type="GO" id="GO:0009254">
    <property type="term" value="P:peptidoglycan turnover"/>
    <property type="evidence" value="ECO:0007669"/>
    <property type="project" value="TreeGrafter"/>
</dbReference>
<organism evidence="7 8">
    <name type="scientific">Bifidobacterium pseudolongum subsp. globosum</name>
    <dbReference type="NCBI Taxonomy" id="1690"/>
    <lineage>
        <taxon>Bacteria</taxon>
        <taxon>Bacillati</taxon>
        <taxon>Actinomycetota</taxon>
        <taxon>Actinomycetes</taxon>
        <taxon>Bifidobacteriales</taxon>
        <taxon>Bifidobacteriaceae</taxon>
        <taxon>Bifidobacterium</taxon>
    </lineage>
</organism>
<dbReference type="InterPro" id="IPR002502">
    <property type="entry name" value="Amidase_domain"/>
</dbReference>
<evidence type="ECO:0000313" key="8">
    <source>
        <dbReference type="Proteomes" id="UP000292535"/>
    </source>
</evidence>
<keyword evidence="4" id="KW-0961">Cell wall biogenesis/degradation</keyword>
<dbReference type="GO" id="GO:0071555">
    <property type="term" value="P:cell wall organization"/>
    <property type="evidence" value="ECO:0007669"/>
    <property type="project" value="UniProtKB-KW"/>
</dbReference>